<reference evidence="7" key="1">
    <citation type="submission" date="2019-11" db="EMBL/GenBank/DDBJ databases">
        <authorList>
            <person name="Liu Y."/>
            <person name="Hou J."/>
            <person name="Li T.-Q."/>
            <person name="Guan C.-H."/>
            <person name="Wu X."/>
            <person name="Wu H.-Z."/>
            <person name="Ling F."/>
            <person name="Zhang R."/>
            <person name="Shi X.-G."/>
            <person name="Ren J.-P."/>
            <person name="Chen E.-F."/>
            <person name="Sun J.-M."/>
        </authorList>
    </citation>
    <scope>NUCLEOTIDE SEQUENCE</scope>
    <source>
        <strain evidence="7">Adult_tree_wgs_1</strain>
        <tissue evidence="7">Leaves</tissue>
    </source>
</reference>
<dbReference type="OrthoDB" id="448250at2759"/>
<keyword evidence="3 6" id="KW-0812">Transmembrane</keyword>
<evidence type="ECO:0000256" key="6">
    <source>
        <dbReference type="SAM" id="Phobius"/>
    </source>
</evidence>
<keyword evidence="4 6" id="KW-1133">Transmembrane helix</keyword>
<name>A0A834LGA0_RHOSS</name>
<evidence type="ECO:0000313" key="7">
    <source>
        <dbReference type="EMBL" id="KAF7134845.1"/>
    </source>
</evidence>
<accession>A0A834LGA0</accession>
<evidence type="ECO:0008006" key="9">
    <source>
        <dbReference type="Google" id="ProtNLM"/>
    </source>
</evidence>
<comment type="subcellular location">
    <subcellularLocation>
        <location evidence="1">Membrane</location>
        <topology evidence="1">Multi-pass membrane protein</topology>
    </subcellularLocation>
</comment>
<comment type="caution">
    <text evidence="7">The sequence shown here is derived from an EMBL/GenBank/DDBJ whole genome shotgun (WGS) entry which is preliminary data.</text>
</comment>
<dbReference type="EMBL" id="WJXA01000008">
    <property type="protein sequence ID" value="KAF7134845.1"/>
    <property type="molecule type" value="Genomic_DNA"/>
</dbReference>
<feature type="transmembrane region" description="Helical" evidence="6">
    <location>
        <begin position="71"/>
        <end position="88"/>
    </location>
</feature>
<comment type="similarity">
    <text evidence="2">Belongs to the RER1 family.</text>
</comment>
<feature type="transmembrane region" description="Helical" evidence="6">
    <location>
        <begin position="45"/>
        <end position="65"/>
    </location>
</feature>
<evidence type="ECO:0000313" key="8">
    <source>
        <dbReference type="Proteomes" id="UP000626092"/>
    </source>
</evidence>
<organism evidence="7 8">
    <name type="scientific">Rhododendron simsii</name>
    <name type="common">Sims's rhododendron</name>
    <dbReference type="NCBI Taxonomy" id="118357"/>
    <lineage>
        <taxon>Eukaryota</taxon>
        <taxon>Viridiplantae</taxon>
        <taxon>Streptophyta</taxon>
        <taxon>Embryophyta</taxon>
        <taxon>Tracheophyta</taxon>
        <taxon>Spermatophyta</taxon>
        <taxon>Magnoliopsida</taxon>
        <taxon>eudicotyledons</taxon>
        <taxon>Gunneridae</taxon>
        <taxon>Pentapetalae</taxon>
        <taxon>asterids</taxon>
        <taxon>Ericales</taxon>
        <taxon>Ericaceae</taxon>
        <taxon>Ericoideae</taxon>
        <taxon>Rhodoreae</taxon>
        <taxon>Rhododendron</taxon>
    </lineage>
</organism>
<keyword evidence="5 6" id="KW-0472">Membrane</keyword>
<dbReference type="GO" id="GO:0006621">
    <property type="term" value="P:protein retention in ER lumen"/>
    <property type="evidence" value="ECO:0007669"/>
    <property type="project" value="TreeGrafter"/>
</dbReference>
<evidence type="ECO:0000256" key="5">
    <source>
        <dbReference type="ARBA" id="ARBA00023136"/>
    </source>
</evidence>
<proteinExistence type="inferred from homology"/>
<evidence type="ECO:0000256" key="2">
    <source>
        <dbReference type="ARBA" id="ARBA00006070"/>
    </source>
</evidence>
<dbReference type="PANTHER" id="PTHR10743">
    <property type="entry name" value="PROTEIN RER1"/>
    <property type="match status" value="1"/>
</dbReference>
<evidence type="ECO:0000256" key="1">
    <source>
        <dbReference type="ARBA" id="ARBA00004141"/>
    </source>
</evidence>
<dbReference type="GO" id="GO:0000139">
    <property type="term" value="C:Golgi membrane"/>
    <property type="evidence" value="ECO:0007669"/>
    <property type="project" value="TreeGrafter"/>
</dbReference>
<gene>
    <name evidence="7" type="ORF">RHSIM_Rhsim08G0098000</name>
</gene>
<keyword evidence="8" id="KW-1185">Reference proteome</keyword>
<evidence type="ECO:0000256" key="4">
    <source>
        <dbReference type="ARBA" id="ARBA00022989"/>
    </source>
</evidence>
<feature type="transmembrane region" description="Helical" evidence="6">
    <location>
        <begin position="195"/>
        <end position="212"/>
    </location>
</feature>
<evidence type="ECO:0000256" key="3">
    <source>
        <dbReference type="ARBA" id="ARBA00022692"/>
    </source>
</evidence>
<dbReference type="GO" id="GO:0005783">
    <property type="term" value="C:endoplasmic reticulum"/>
    <property type="evidence" value="ECO:0007669"/>
    <property type="project" value="GOC"/>
</dbReference>
<protein>
    <recommendedName>
        <fullName evidence="9">Protein RER1</fullName>
    </recommendedName>
</protein>
<dbReference type="GO" id="GO:0006890">
    <property type="term" value="P:retrograde vesicle-mediated transport, Golgi to endoplasmic reticulum"/>
    <property type="evidence" value="ECO:0007669"/>
    <property type="project" value="TreeGrafter"/>
</dbReference>
<dbReference type="Proteomes" id="UP000626092">
    <property type="component" value="Unassembled WGS sequence"/>
</dbReference>
<dbReference type="InterPro" id="IPR004932">
    <property type="entry name" value="Rer1"/>
</dbReference>
<dbReference type="Pfam" id="PF03248">
    <property type="entry name" value="Rer1"/>
    <property type="match status" value="2"/>
</dbReference>
<dbReference type="PANTHER" id="PTHR10743:SF28">
    <property type="entry name" value="PROTEIN RER1C"/>
    <property type="match status" value="1"/>
</dbReference>
<sequence length="251" mass="28608">MDTTGTVGGTSDDLSSNSPAAAASRWTHAASRRFQHVLDKSTPFVLHRWLAFAAVAFVYAVRVYFVEGFYIVSYALGIYILNLLIAFLSPQVDPEFHDPSDDPSLPTRGSDEFRPFVRRLPEFKFWCGDDVLFDFLHMEVGQGHNSIAIAAISYGRSFNKPPHVGDASFISRYSMTKAFCIAFVVTFFRIFDVPVFWPILLFYWVLLFTLTMKKQIMHMVKHRYVPFSFGKRRYDVRAAASTESASLLPRD</sequence>
<dbReference type="AlphaFoldDB" id="A0A834LGA0"/>